<dbReference type="InterPro" id="IPR002913">
    <property type="entry name" value="START_lipid-bd_dom"/>
</dbReference>
<evidence type="ECO:0000256" key="1">
    <source>
        <dbReference type="ARBA" id="ARBA00004496"/>
    </source>
</evidence>
<evidence type="ECO:0000256" key="7">
    <source>
        <dbReference type="ARBA" id="ARBA00023121"/>
    </source>
</evidence>
<keyword evidence="3" id="KW-0963">Cytoplasm</keyword>
<dbReference type="PROSITE" id="PS50848">
    <property type="entry name" value="START"/>
    <property type="match status" value="1"/>
</dbReference>
<dbReference type="InterPro" id="IPR023393">
    <property type="entry name" value="START-like_dom_sf"/>
</dbReference>
<dbReference type="SMART" id="SM00234">
    <property type="entry name" value="START"/>
    <property type="match status" value="1"/>
</dbReference>
<evidence type="ECO:0000256" key="6">
    <source>
        <dbReference type="ARBA" id="ARBA00023055"/>
    </source>
</evidence>
<evidence type="ECO:0000256" key="9">
    <source>
        <dbReference type="ARBA" id="ARBA00069061"/>
    </source>
</evidence>
<dbReference type="SUPFAM" id="SSF55961">
    <property type="entry name" value="Bet v1-like"/>
    <property type="match status" value="1"/>
</dbReference>
<evidence type="ECO:0000256" key="2">
    <source>
        <dbReference type="ARBA" id="ARBA00022448"/>
    </source>
</evidence>
<evidence type="ECO:0000256" key="4">
    <source>
        <dbReference type="ARBA" id="ARBA00022553"/>
    </source>
</evidence>
<dbReference type="Pfam" id="PF01852">
    <property type="entry name" value="START"/>
    <property type="match status" value="1"/>
</dbReference>
<evidence type="ECO:0000259" key="12">
    <source>
        <dbReference type="PROSITE" id="PS50848"/>
    </source>
</evidence>
<accession>A0AAD9J7W1</accession>
<comment type="subcellular location">
    <subcellularLocation>
        <location evidence="1">Cytoplasm</location>
    </subcellularLocation>
</comment>
<evidence type="ECO:0000256" key="10">
    <source>
        <dbReference type="ARBA" id="ARBA00077188"/>
    </source>
</evidence>
<organism evidence="13 14">
    <name type="scientific">Paralvinella palmiformis</name>
    <dbReference type="NCBI Taxonomy" id="53620"/>
    <lineage>
        <taxon>Eukaryota</taxon>
        <taxon>Metazoa</taxon>
        <taxon>Spiralia</taxon>
        <taxon>Lophotrochozoa</taxon>
        <taxon>Annelida</taxon>
        <taxon>Polychaeta</taxon>
        <taxon>Sedentaria</taxon>
        <taxon>Canalipalpata</taxon>
        <taxon>Terebellida</taxon>
        <taxon>Terebelliformia</taxon>
        <taxon>Alvinellidae</taxon>
        <taxon>Paralvinella</taxon>
    </lineage>
</organism>
<keyword evidence="5" id="KW-0007">Acetylation</keyword>
<comment type="subunit">
    <text evidence="8">Interacts with ACOT13/THEM2.</text>
</comment>
<dbReference type="Gene3D" id="3.30.530.20">
    <property type="match status" value="1"/>
</dbReference>
<dbReference type="GO" id="GO:0008289">
    <property type="term" value="F:lipid binding"/>
    <property type="evidence" value="ECO:0007669"/>
    <property type="project" value="UniProtKB-KW"/>
</dbReference>
<protein>
    <recommendedName>
        <fullName evidence="9">Phosphatidylcholine transfer protein</fullName>
    </recommendedName>
    <alternativeName>
        <fullName evidence="11">START domain-containing protein 2</fullName>
    </alternativeName>
    <alternativeName>
        <fullName evidence="10">StAR-related lipid transfer protein 2</fullName>
    </alternativeName>
</protein>
<evidence type="ECO:0000256" key="5">
    <source>
        <dbReference type="ARBA" id="ARBA00022990"/>
    </source>
</evidence>
<evidence type="ECO:0000256" key="8">
    <source>
        <dbReference type="ARBA" id="ARBA00063535"/>
    </source>
</evidence>
<keyword evidence="2" id="KW-0813">Transport</keyword>
<dbReference type="EMBL" id="JAODUP010000516">
    <property type="protein sequence ID" value="KAK2148099.1"/>
    <property type="molecule type" value="Genomic_DNA"/>
</dbReference>
<proteinExistence type="predicted"/>
<gene>
    <name evidence="13" type="ORF">LSH36_516g01100</name>
</gene>
<dbReference type="AlphaFoldDB" id="A0AAD9J7W1"/>
<sequence>MASRKMLLAINGLFSSAVRSVLPKSSVSAISPAACVSFGGTSRSLYLIKLKDCLVCISRQTNQPAMPSNSYKFLRSWRVPFGLASRRFTSRQFGYVNGVGSRVVRLNSMLSQLSGKVNDVIMVYLRQCHVIAALRIRRATQIIAWYSDLGYDLQTLRRLINQLATSVGRHFRSGKKEKSVFAIFSGVAAFNWDENKIQEEQLKETAEEIGLIRRTTSSSLMGVESDVMSGWEKVIDKDNLAAYRKPLPDSSYLYEYKVFGTFHDIPARAFYNAQLDIEFRKQWDRLVVKLEVVEKDEESGTEVVQWITHFPYPMYQREYIYVRRALVDAKKKIMVIVSRSTDHPCCPASDKYVRVSTYMSNMVIRPHGNSFDEVSCVPDFVQKMHNAAKLLHENRTGGTKCQKEYQQTNPM</sequence>
<keyword evidence="14" id="KW-1185">Reference proteome</keyword>
<name>A0AAD9J7W1_9ANNE</name>
<dbReference type="InterPro" id="IPR051213">
    <property type="entry name" value="START_lipid_transfer"/>
</dbReference>
<keyword evidence="4" id="KW-0597">Phosphoprotein</keyword>
<feature type="domain" description="START" evidence="12">
    <location>
        <begin position="229"/>
        <end position="411"/>
    </location>
</feature>
<comment type="caution">
    <text evidence="13">The sequence shown here is derived from an EMBL/GenBank/DDBJ whole genome shotgun (WGS) entry which is preliminary data.</text>
</comment>
<dbReference type="PANTHER" id="PTHR19308:SF8">
    <property type="entry name" value="STAR-RELATED LIPID TRANSFER PROTEIN 7, MITOCHONDRIAL"/>
    <property type="match status" value="1"/>
</dbReference>
<dbReference type="GO" id="GO:0005829">
    <property type="term" value="C:cytosol"/>
    <property type="evidence" value="ECO:0007669"/>
    <property type="project" value="UniProtKB-ARBA"/>
</dbReference>
<dbReference type="Proteomes" id="UP001208570">
    <property type="component" value="Unassembled WGS sequence"/>
</dbReference>
<dbReference type="FunFam" id="3.30.530.20:FF:000017">
    <property type="entry name" value="Phosphatidylcholine transfer protein, putative"/>
    <property type="match status" value="1"/>
</dbReference>
<evidence type="ECO:0000256" key="11">
    <source>
        <dbReference type="ARBA" id="ARBA00079049"/>
    </source>
</evidence>
<dbReference type="PANTHER" id="PTHR19308">
    <property type="entry name" value="PHOSPHATIDYLCHOLINE TRANSFER PROTEIN"/>
    <property type="match status" value="1"/>
</dbReference>
<evidence type="ECO:0000313" key="14">
    <source>
        <dbReference type="Proteomes" id="UP001208570"/>
    </source>
</evidence>
<evidence type="ECO:0000313" key="13">
    <source>
        <dbReference type="EMBL" id="KAK2148099.1"/>
    </source>
</evidence>
<keyword evidence="6" id="KW-0445">Lipid transport</keyword>
<evidence type="ECO:0000256" key="3">
    <source>
        <dbReference type="ARBA" id="ARBA00022490"/>
    </source>
</evidence>
<keyword evidence="7" id="KW-0446">Lipid-binding</keyword>
<dbReference type="GO" id="GO:0006869">
    <property type="term" value="P:lipid transport"/>
    <property type="evidence" value="ECO:0007669"/>
    <property type="project" value="UniProtKB-KW"/>
</dbReference>
<reference evidence="13" key="1">
    <citation type="journal article" date="2023" name="Mol. Biol. Evol.">
        <title>Third-Generation Sequencing Reveals the Adaptive Role of the Epigenome in Three Deep-Sea Polychaetes.</title>
        <authorList>
            <person name="Perez M."/>
            <person name="Aroh O."/>
            <person name="Sun Y."/>
            <person name="Lan Y."/>
            <person name="Juniper S.K."/>
            <person name="Young C.R."/>
            <person name="Angers B."/>
            <person name="Qian P.Y."/>
        </authorList>
    </citation>
    <scope>NUCLEOTIDE SEQUENCE</scope>
    <source>
        <strain evidence="13">P08H-3</strain>
    </source>
</reference>